<reference evidence="5" key="1">
    <citation type="submission" date="2019-10" db="EMBL/GenBank/DDBJ databases">
        <title>Conservation and host-specific expression of non-tandemly repeated heterogenous ribosome RNA gene in arbuscular mycorrhizal fungi.</title>
        <authorList>
            <person name="Maeda T."/>
            <person name="Kobayashi Y."/>
            <person name="Nakagawa T."/>
            <person name="Ezawa T."/>
            <person name="Yamaguchi K."/>
            <person name="Bino T."/>
            <person name="Nishimoto Y."/>
            <person name="Shigenobu S."/>
            <person name="Kawaguchi M."/>
        </authorList>
    </citation>
    <scope>NUCLEOTIDE SEQUENCE</scope>
    <source>
        <strain evidence="5">HR1</strain>
    </source>
</reference>
<accession>A0A8H3L0J7</accession>
<dbReference type="AlphaFoldDB" id="A0A8H3L0J7"/>
<dbReference type="GO" id="GO:0005576">
    <property type="term" value="C:extracellular region"/>
    <property type="evidence" value="ECO:0007669"/>
    <property type="project" value="UniProtKB-SubCell"/>
</dbReference>
<evidence type="ECO:0000256" key="3">
    <source>
        <dbReference type="ARBA" id="ARBA00022525"/>
    </source>
</evidence>
<proteinExistence type="predicted"/>
<comment type="subcellular location">
    <subcellularLocation>
        <location evidence="1">Host cell</location>
    </subcellularLocation>
    <subcellularLocation>
        <location evidence="2">Secreted</location>
    </subcellularLocation>
</comment>
<gene>
    <name evidence="5" type="ORF">RCL2_000444100</name>
</gene>
<name>A0A8H3L0J7_9GLOM</name>
<comment type="caution">
    <text evidence="5">The sequence shown here is derived from an EMBL/GenBank/DDBJ whole genome shotgun (WGS) entry which is preliminary data.</text>
</comment>
<evidence type="ECO:0000256" key="1">
    <source>
        <dbReference type="ARBA" id="ARBA00004340"/>
    </source>
</evidence>
<keyword evidence="3" id="KW-0964">Secreted</keyword>
<dbReference type="Pfam" id="PF20147">
    <property type="entry name" value="Crinkler"/>
    <property type="match status" value="1"/>
</dbReference>
<evidence type="ECO:0000313" key="5">
    <source>
        <dbReference type="EMBL" id="GES77054.1"/>
    </source>
</evidence>
<protein>
    <recommendedName>
        <fullName evidence="4">Crinkler effector protein N-terminal domain-containing protein</fullName>
    </recommendedName>
</protein>
<dbReference type="Proteomes" id="UP000615446">
    <property type="component" value="Unassembled WGS sequence"/>
</dbReference>
<dbReference type="EMBL" id="BLAL01000028">
    <property type="protein sequence ID" value="GES77054.1"/>
    <property type="molecule type" value="Genomic_DNA"/>
</dbReference>
<feature type="domain" description="Crinkler effector protein N-terminal" evidence="4">
    <location>
        <begin position="8"/>
        <end position="66"/>
    </location>
</feature>
<dbReference type="GO" id="GO:0043657">
    <property type="term" value="C:host cell"/>
    <property type="evidence" value="ECO:0007669"/>
    <property type="project" value="UniProtKB-SubCell"/>
</dbReference>
<evidence type="ECO:0000313" key="6">
    <source>
        <dbReference type="Proteomes" id="UP000615446"/>
    </source>
</evidence>
<sequence length="69" mass="7908">MPPKATPLFCLVHGDPETFVFGIKYDRNMTINELKEAILNRKKNTFVNIDSANLALYQVDIDLNTQNPR</sequence>
<evidence type="ECO:0000259" key="4">
    <source>
        <dbReference type="Pfam" id="PF20147"/>
    </source>
</evidence>
<dbReference type="InterPro" id="IPR045379">
    <property type="entry name" value="Crinkler_N"/>
</dbReference>
<evidence type="ECO:0000256" key="2">
    <source>
        <dbReference type="ARBA" id="ARBA00004613"/>
    </source>
</evidence>
<dbReference type="OrthoDB" id="2673191at2759"/>
<organism evidence="5 6">
    <name type="scientific">Rhizophagus clarus</name>
    <dbReference type="NCBI Taxonomy" id="94130"/>
    <lineage>
        <taxon>Eukaryota</taxon>
        <taxon>Fungi</taxon>
        <taxon>Fungi incertae sedis</taxon>
        <taxon>Mucoromycota</taxon>
        <taxon>Glomeromycotina</taxon>
        <taxon>Glomeromycetes</taxon>
        <taxon>Glomerales</taxon>
        <taxon>Glomeraceae</taxon>
        <taxon>Rhizophagus</taxon>
    </lineage>
</organism>